<reference evidence="2 3" key="1">
    <citation type="journal article" date="2023" name="Elife">
        <title>Identification of key yeast species and microbe-microbe interactions impacting larval growth of Drosophila in the wild.</title>
        <authorList>
            <person name="Mure A."/>
            <person name="Sugiura Y."/>
            <person name="Maeda R."/>
            <person name="Honda K."/>
            <person name="Sakurai N."/>
            <person name="Takahashi Y."/>
            <person name="Watada M."/>
            <person name="Katoh T."/>
            <person name="Gotoh A."/>
            <person name="Gotoh Y."/>
            <person name="Taniguchi I."/>
            <person name="Nakamura K."/>
            <person name="Hayashi T."/>
            <person name="Katayama T."/>
            <person name="Uemura T."/>
            <person name="Hattori Y."/>
        </authorList>
    </citation>
    <scope>NUCLEOTIDE SEQUENCE [LARGE SCALE GENOMIC DNA]</scope>
    <source>
        <strain evidence="2 3">SB-73</strain>
    </source>
</reference>
<protein>
    <submittedName>
        <fullName evidence="2">Uncharacterized protein</fullName>
    </submittedName>
</protein>
<comment type="caution">
    <text evidence="2">The sequence shown here is derived from an EMBL/GenBank/DDBJ whole genome shotgun (WGS) entry which is preliminary data.</text>
</comment>
<organism evidence="2 3">
    <name type="scientific">Starmerella bacillaris</name>
    <name type="common">Yeast</name>
    <name type="synonym">Candida zemplinina</name>
    <dbReference type="NCBI Taxonomy" id="1247836"/>
    <lineage>
        <taxon>Eukaryota</taxon>
        <taxon>Fungi</taxon>
        <taxon>Dikarya</taxon>
        <taxon>Ascomycota</taxon>
        <taxon>Saccharomycotina</taxon>
        <taxon>Dipodascomycetes</taxon>
        <taxon>Dipodascales</taxon>
        <taxon>Trichomonascaceae</taxon>
        <taxon>Starmerella</taxon>
    </lineage>
</organism>
<gene>
    <name evidence="2" type="ORF">DASB73_037020</name>
</gene>
<evidence type="ECO:0000313" key="3">
    <source>
        <dbReference type="Proteomes" id="UP001362899"/>
    </source>
</evidence>
<dbReference type="EMBL" id="BTGC01000008">
    <property type="protein sequence ID" value="GMM52739.1"/>
    <property type="molecule type" value="Genomic_DNA"/>
</dbReference>
<proteinExistence type="predicted"/>
<name>A0AAV5RMJ6_STABA</name>
<accession>A0AAV5RMJ6</accession>
<feature type="compositionally biased region" description="Polar residues" evidence="1">
    <location>
        <begin position="1"/>
        <end position="11"/>
    </location>
</feature>
<dbReference type="AlphaFoldDB" id="A0AAV5RMJ6"/>
<keyword evidence="3" id="KW-1185">Reference proteome</keyword>
<evidence type="ECO:0000313" key="2">
    <source>
        <dbReference type="EMBL" id="GMM52739.1"/>
    </source>
</evidence>
<dbReference type="Proteomes" id="UP001362899">
    <property type="component" value="Unassembled WGS sequence"/>
</dbReference>
<evidence type="ECO:0000256" key="1">
    <source>
        <dbReference type="SAM" id="MobiDB-lite"/>
    </source>
</evidence>
<feature type="region of interest" description="Disordered" evidence="1">
    <location>
        <begin position="1"/>
        <end position="52"/>
    </location>
</feature>
<feature type="compositionally biased region" description="Basic and acidic residues" evidence="1">
    <location>
        <begin position="12"/>
        <end position="26"/>
    </location>
</feature>
<sequence length="260" mass="28616">MGEGKSTQLKYSQKENDRTVNPEKKNGSSQKGSGDAKDEYFPRNGGNGAETFPVYDPVEVMNESEVNIPEDDSLRRDIQRALRRVALRDNDSTAETDGISIETYADNVDAFLDKRQDSTSYLEQNPEIKIKMPAGTELPLNSASQVSGTGAIVPKSRMKTNAARIYSSEPDLSTQPQDFGLNAPAFNQAEIISFIRAIALKTVVLKPLDSVADRWPQFVIAVAGVEVFVLMIVADIAAQIVRLVCKPAVFLLQLVLYVFK</sequence>